<feature type="chain" id="PRO_5043968497" evidence="1">
    <location>
        <begin position="19"/>
        <end position="211"/>
    </location>
</feature>
<dbReference type="AlphaFoldDB" id="A0AAW1ZCH4"/>
<sequence length="211" mass="23581">MNLLSLIIVICVLSAVQPLEIVESGPPTGIILQDAPGILVTDCYVHTQRVFVRLDPADVFKKHVAGWGMVPWHVVQWSKDIIGHAQLDTIHMLKQLQKVTITQEELRGVRRPKRFLGTLLTAASALGSLFSVGTSTVNSISISTLKKHVEGLKREMPEIQEKMYVQQKQLQQLDRTLEGTILTVNLHTALLNYTIHSIGKIVDVIQHDYAH</sequence>
<accession>A0AAW1ZCH4</accession>
<evidence type="ECO:0000313" key="3">
    <source>
        <dbReference type="Proteomes" id="UP001479290"/>
    </source>
</evidence>
<evidence type="ECO:0000313" key="2">
    <source>
        <dbReference type="EMBL" id="KAK9957715.1"/>
    </source>
</evidence>
<name>A0AAW1ZCH4_CULAL</name>
<keyword evidence="3" id="KW-1185">Reference proteome</keyword>
<comment type="caution">
    <text evidence="2">The sequence shown here is derived from an EMBL/GenBank/DDBJ whole genome shotgun (WGS) entry which is preliminary data.</text>
</comment>
<proteinExistence type="predicted"/>
<reference evidence="2 3" key="1">
    <citation type="submission" date="2024-05" db="EMBL/GenBank/DDBJ databases">
        <title>A high-quality chromosomal-level genome assembly of Topmouth culter (Culter alburnus).</title>
        <authorList>
            <person name="Zhao H."/>
        </authorList>
    </citation>
    <scope>NUCLEOTIDE SEQUENCE [LARGE SCALE GENOMIC DNA]</scope>
    <source>
        <strain evidence="2">CATC2023</strain>
        <tissue evidence="2">Muscle</tissue>
    </source>
</reference>
<organism evidence="2 3">
    <name type="scientific">Culter alburnus</name>
    <name type="common">Topmouth culter</name>
    <dbReference type="NCBI Taxonomy" id="194366"/>
    <lineage>
        <taxon>Eukaryota</taxon>
        <taxon>Metazoa</taxon>
        <taxon>Chordata</taxon>
        <taxon>Craniata</taxon>
        <taxon>Vertebrata</taxon>
        <taxon>Euteleostomi</taxon>
        <taxon>Actinopterygii</taxon>
        <taxon>Neopterygii</taxon>
        <taxon>Teleostei</taxon>
        <taxon>Ostariophysi</taxon>
        <taxon>Cypriniformes</taxon>
        <taxon>Xenocyprididae</taxon>
        <taxon>Xenocypridinae</taxon>
        <taxon>Culter</taxon>
    </lineage>
</organism>
<feature type="signal peptide" evidence="1">
    <location>
        <begin position="1"/>
        <end position="18"/>
    </location>
</feature>
<feature type="non-terminal residue" evidence="2">
    <location>
        <position position="211"/>
    </location>
</feature>
<evidence type="ECO:0000256" key="1">
    <source>
        <dbReference type="SAM" id="SignalP"/>
    </source>
</evidence>
<keyword evidence="1" id="KW-0732">Signal</keyword>
<gene>
    <name evidence="2" type="ORF">ABG768_011938</name>
</gene>
<dbReference type="Proteomes" id="UP001479290">
    <property type="component" value="Unassembled WGS sequence"/>
</dbReference>
<dbReference type="EMBL" id="JAWDJR010000019">
    <property type="protein sequence ID" value="KAK9957715.1"/>
    <property type="molecule type" value="Genomic_DNA"/>
</dbReference>
<protein>
    <submittedName>
        <fullName evidence="2">Uncharacterized protein</fullName>
    </submittedName>
</protein>